<dbReference type="OrthoDB" id="441660at2759"/>
<comment type="caution">
    <text evidence="3">The sequence shown here is derived from an EMBL/GenBank/DDBJ whole genome shotgun (WGS) entry which is preliminary data.</text>
</comment>
<evidence type="ECO:0000313" key="3">
    <source>
        <dbReference type="EMBL" id="KAJ4363133.1"/>
    </source>
</evidence>
<feature type="transmembrane region" description="Helical" evidence="1">
    <location>
        <begin position="182"/>
        <end position="199"/>
    </location>
</feature>
<dbReference type="Pfam" id="PF03815">
    <property type="entry name" value="LCCL"/>
    <property type="match status" value="1"/>
</dbReference>
<name>A0A9W9CHY9_9PLEO</name>
<sequence>MVGPVEVNYRPLVIGTGAYRADSFICGSAIHAGIVSNGKGGCGRITLLGNHNNFLSTKRHGIESIGYGSYFAKSFSVALDDTIRCSSDPRSALLFVSLMFTFALTIFSTSPKIFFPIFTLIFAHVSFVSDPPTASYRNITVLPDYVSMFAKRLLPAMFIAVVMYTATIRRTITGLTAQFEKALFWLGGFWIGALSNYTFDWIPISRLTAHDLDQQPGAKLALAIIILILAAIIAGQVYCFWLEGRLPCYLSLYALFISGIIVCLMIPGVNLRIHHYILALLFLPGTSIQTRPSLLYQGILLGLFVNGIARWDFDSILQTTDALRADAKFDSAIPQLLAPAINLGAESLVAKFAYGAPPDGVDGISVLVNDMERDRAFYNDGSDGARGSFEWTRPTNTEFNEYFRFAYVKNGRTLDYSKAGILFSNGTWSSETT</sequence>
<dbReference type="SMART" id="SM00603">
    <property type="entry name" value="LCCL"/>
    <property type="match status" value="1"/>
</dbReference>
<keyword evidence="1" id="KW-1133">Transmembrane helix</keyword>
<evidence type="ECO:0000313" key="4">
    <source>
        <dbReference type="Proteomes" id="UP001140560"/>
    </source>
</evidence>
<accession>A0A9W9CHY9</accession>
<reference evidence="3" key="1">
    <citation type="submission" date="2022-10" db="EMBL/GenBank/DDBJ databases">
        <title>Tapping the CABI collections for fungal endophytes: first genome assemblies for Collariella, Neodidymelliopsis, Ascochyta clinopodiicola, Didymella pomorum, Didymosphaeria variabile, Neocosmospora piperis and Neocucurbitaria cava.</title>
        <authorList>
            <person name="Hill R."/>
        </authorList>
    </citation>
    <scope>NUCLEOTIDE SEQUENCE</scope>
    <source>
        <strain evidence="3">IMI 356814</strain>
    </source>
</reference>
<dbReference type="InterPro" id="IPR036609">
    <property type="entry name" value="LCCL_sf"/>
</dbReference>
<feature type="transmembrane region" description="Helical" evidence="1">
    <location>
        <begin position="113"/>
        <end position="132"/>
    </location>
</feature>
<dbReference type="AlphaFoldDB" id="A0A9W9CHY9"/>
<feature type="transmembrane region" description="Helical" evidence="1">
    <location>
        <begin position="250"/>
        <end position="273"/>
    </location>
</feature>
<proteinExistence type="predicted"/>
<evidence type="ECO:0000259" key="2">
    <source>
        <dbReference type="PROSITE" id="PS50820"/>
    </source>
</evidence>
<dbReference type="Gene3D" id="2.170.130.20">
    <property type="entry name" value="LCCL-like domain"/>
    <property type="match status" value="1"/>
</dbReference>
<keyword evidence="1" id="KW-0472">Membrane</keyword>
<dbReference type="InterPro" id="IPR004043">
    <property type="entry name" value="LCCL"/>
</dbReference>
<dbReference type="SUPFAM" id="SSF69848">
    <property type="entry name" value="LCCL domain"/>
    <property type="match status" value="1"/>
</dbReference>
<dbReference type="PANTHER" id="PTHR31331:SF8">
    <property type="entry name" value="LCCL DOMAIN PROTEIN (AFU_ORTHOLOGUE AFUA_5G02970)"/>
    <property type="match status" value="1"/>
</dbReference>
<evidence type="ECO:0000256" key="1">
    <source>
        <dbReference type="SAM" id="Phobius"/>
    </source>
</evidence>
<dbReference type="PROSITE" id="PS50820">
    <property type="entry name" value="LCCL"/>
    <property type="match status" value="1"/>
</dbReference>
<gene>
    <name evidence="3" type="ORF">N0V83_010253</name>
</gene>
<keyword evidence="4" id="KW-1185">Reference proteome</keyword>
<keyword evidence="1" id="KW-0812">Transmembrane</keyword>
<dbReference type="PANTHER" id="PTHR31331">
    <property type="entry name" value="LCCL DOMAIN PROTEIN (AFU_ORTHOLOGUE AFUA_5G08630)"/>
    <property type="match status" value="1"/>
</dbReference>
<dbReference type="EMBL" id="JAPEUY010000020">
    <property type="protein sequence ID" value="KAJ4363133.1"/>
    <property type="molecule type" value="Genomic_DNA"/>
</dbReference>
<dbReference type="InterPro" id="IPR051957">
    <property type="entry name" value="CRISP-LCCL_domain"/>
</dbReference>
<organism evidence="3 4">
    <name type="scientific">Neocucurbitaria cava</name>
    <dbReference type="NCBI Taxonomy" id="798079"/>
    <lineage>
        <taxon>Eukaryota</taxon>
        <taxon>Fungi</taxon>
        <taxon>Dikarya</taxon>
        <taxon>Ascomycota</taxon>
        <taxon>Pezizomycotina</taxon>
        <taxon>Dothideomycetes</taxon>
        <taxon>Pleosporomycetidae</taxon>
        <taxon>Pleosporales</taxon>
        <taxon>Pleosporineae</taxon>
        <taxon>Cucurbitariaceae</taxon>
        <taxon>Neocucurbitaria</taxon>
    </lineage>
</organism>
<protein>
    <recommendedName>
        <fullName evidence="2">LCCL domain-containing protein</fullName>
    </recommendedName>
</protein>
<feature type="transmembrane region" description="Helical" evidence="1">
    <location>
        <begin position="220"/>
        <end position="238"/>
    </location>
</feature>
<feature type="domain" description="LCCL" evidence="2">
    <location>
        <begin position="13"/>
        <end position="65"/>
    </location>
</feature>
<dbReference type="Proteomes" id="UP001140560">
    <property type="component" value="Unassembled WGS sequence"/>
</dbReference>